<dbReference type="Proteomes" id="UP000759131">
    <property type="component" value="Unassembled WGS sequence"/>
</dbReference>
<organism evidence="1">
    <name type="scientific">Medioppia subpectinata</name>
    <dbReference type="NCBI Taxonomy" id="1979941"/>
    <lineage>
        <taxon>Eukaryota</taxon>
        <taxon>Metazoa</taxon>
        <taxon>Ecdysozoa</taxon>
        <taxon>Arthropoda</taxon>
        <taxon>Chelicerata</taxon>
        <taxon>Arachnida</taxon>
        <taxon>Acari</taxon>
        <taxon>Acariformes</taxon>
        <taxon>Sarcoptiformes</taxon>
        <taxon>Oribatida</taxon>
        <taxon>Brachypylina</taxon>
        <taxon>Oppioidea</taxon>
        <taxon>Oppiidae</taxon>
        <taxon>Medioppia</taxon>
    </lineage>
</organism>
<proteinExistence type="predicted"/>
<dbReference type="EMBL" id="OC884022">
    <property type="protein sequence ID" value="CAD7643554.1"/>
    <property type="molecule type" value="Genomic_DNA"/>
</dbReference>
<evidence type="ECO:0000313" key="1">
    <source>
        <dbReference type="EMBL" id="CAD7643554.1"/>
    </source>
</evidence>
<gene>
    <name evidence="1" type="ORF">OSB1V03_LOCUS19645</name>
</gene>
<name>A0A7R9QF88_9ACAR</name>
<evidence type="ECO:0000313" key="2">
    <source>
        <dbReference type="Proteomes" id="UP000759131"/>
    </source>
</evidence>
<accession>A0A7R9QF88</accession>
<reference evidence="1" key="1">
    <citation type="submission" date="2020-11" db="EMBL/GenBank/DDBJ databases">
        <authorList>
            <person name="Tran Van P."/>
        </authorList>
    </citation>
    <scope>NUCLEOTIDE SEQUENCE</scope>
</reference>
<sequence>MVCTRWSPINHLMIIIMRPNYRNIQTYIDPNSIVWFSHIFSPSLNIIRGTLITT</sequence>
<dbReference type="EMBL" id="CAJPIZ010029447">
    <property type="protein sequence ID" value="CAG2119698.1"/>
    <property type="molecule type" value="Genomic_DNA"/>
</dbReference>
<keyword evidence="2" id="KW-1185">Reference proteome</keyword>
<protein>
    <submittedName>
        <fullName evidence="1">Uncharacterized protein</fullName>
    </submittedName>
</protein>
<dbReference type="AlphaFoldDB" id="A0A7R9QF88"/>